<gene>
    <name evidence="1" type="ORF">M9458_000236</name>
</gene>
<proteinExistence type="predicted"/>
<accession>A0ABD0RWR6</accession>
<feature type="non-terminal residue" evidence="1">
    <location>
        <position position="59"/>
    </location>
</feature>
<dbReference type="Proteomes" id="UP001529510">
    <property type="component" value="Unassembled WGS sequence"/>
</dbReference>
<reference evidence="1 2" key="1">
    <citation type="submission" date="2024-05" db="EMBL/GenBank/DDBJ databases">
        <title>Genome sequencing and assembly of Indian major carp, Cirrhinus mrigala (Hamilton, 1822).</title>
        <authorList>
            <person name="Mohindra V."/>
            <person name="Chowdhury L.M."/>
            <person name="Lal K."/>
            <person name="Jena J.K."/>
        </authorList>
    </citation>
    <scope>NUCLEOTIDE SEQUENCE [LARGE SCALE GENOMIC DNA]</scope>
    <source>
        <strain evidence="1">CM1030</strain>
        <tissue evidence="1">Blood</tissue>
    </source>
</reference>
<protein>
    <submittedName>
        <fullName evidence="1">Uncharacterized protein</fullName>
    </submittedName>
</protein>
<evidence type="ECO:0000313" key="2">
    <source>
        <dbReference type="Proteomes" id="UP001529510"/>
    </source>
</evidence>
<sequence length="59" mass="6466">MSSLLYLSPEQLVGLMFDDVPGLPEKSVVIDGVFDQLIASPQKERIVSTLLIMVESSKT</sequence>
<name>A0ABD0RWR6_CIRMR</name>
<organism evidence="1 2">
    <name type="scientific">Cirrhinus mrigala</name>
    <name type="common">Mrigala</name>
    <dbReference type="NCBI Taxonomy" id="683832"/>
    <lineage>
        <taxon>Eukaryota</taxon>
        <taxon>Metazoa</taxon>
        <taxon>Chordata</taxon>
        <taxon>Craniata</taxon>
        <taxon>Vertebrata</taxon>
        <taxon>Euteleostomi</taxon>
        <taxon>Actinopterygii</taxon>
        <taxon>Neopterygii</taxon>
        <taxon>Teleostei</taxon>
        <taxon>Ostariophysi</taxon>
        <taxon>Cypriniformes</taxon>
        <taxon>Cyprinidae</taxon>
        <taxon>Labeoninae</taxon>
        <taxon>Labeonini</taxon>
        <taxon>Cirrhinus</taxon>
    </lineage>
</organism>
<comment type="caution">
    <text evidence="1">The sequence shown here is derived from an EMBL/GenBank/DDBJ whole genome shotgun (WGS) entry which is preliminary data.</text>
</comment>
<keyword evidence="2" id="KW-1185">Reference proteome</keyword>
<dbReference type="EMBL" id="JAMKFB020000001">
    <property type="protein sequence ID" value="KAL0202218.1"/>
    <property type="molecule type" value="Genomic_DNA"/>
</dbReference>
<evidence type="ECO:0000313" key="1">
    <source>
        <dbReference type="EMBL" id="KAL0202218.1"/>
    </source>
</evidence>
<dbReference type="AlphaFoldDB" id="A0ABD0RWR6"/>